<keyword evidence="9 11" id="KW-1133">Transmembrane helix</keyword>
<evidence type="ECO:0000313" key="13">
    <source>
        <dbReference type="Proteomes" id="UP000002316"/>
    </source>
</evidence>
<gene>
    <name evidence="12" type="ORF">TbgDal_XI13520</name>
</gene>
<dbReference type="GO" id="GO:0000225">
    <property type="term" value="F:N-acetylglucosaminylphosphatidylinositol deacetylase activity"/>
    <property type="evidence" value="ECO:0007669"/>
    <property type="project" value="UniProtKB-EC"/>
</dbReference>
<dbReference type="AlphaFoldDB" id="D0A982"/>
<dbReference type="GO" id="GO:0005789">
    <property type="term" value="C:endoplasmic reticulum membrane"/>
    <property type="evidence" value="ECO:0007669"/>
    <property type="project" value="UniProtKB-SubCell"/>
</dbReference>
<dbReference type="PANTHER" id="PTHR12993">
    <property type="entry name" value="N-ACETYLGLUCOSAMINYL-PHOSPHATIDYLINOSITOL DE-N-ACETYLASE-RELATED"/>
    <property type="match status" value="1"/>
</dbReference>
<dbReference type="OrthoDB" id="440160at2759"/>
<dbReference type="VEuPathDB" id="TriTrypDB:Tbg972.11.13520"/>
<evidence type="ECO:0000256" key="10">
    <source>
        <dbReference type="ARBA" id="ARBA00023136"/>
    </source>
</evidence>
<dbReference type="Proteomes" id="UP000002316">
    <property type="component" value="Chromosome 11"/>
</dbReference>
<dbReference type="EMBL" id="FN554974">
    <property type="protein sequence ID" value="CBH18233.1"/>
    <property type="molecule type" value="Genomic_DNA"/>
</dbReference>
<evidence type="ECO:0000256" key="7">
    <source>
        <dbReference type="ARBA" id="ARBA00022801"/>
    </source>
</evidence>
<keyword evidence="7 12" id="KW-0378">Hydrolase</keyword>
<dbReference type="Pfam" id="PF02585">
    <property type="entry name" value="PIG-L"/>
    <property type="match status" value="1"/>
</dbReference>
<organism evidence="12 13">
    <name type="scientific">Trypanosoma brucei gambiense (strain MHOM/CI/86/DAL972)</name>
    <dbReference type="NCBI Taxonomy" id="679716"/>
    <lineage>
        <taxon>Eukaryota</taxon>
        <taxon>Discoba</taxon>
        <taxon>Euglenozoa</taxon>
        <taxon>Kinetoplastea</taxon>
        <taxon>Metakinetoplastina</taxon>
        <taxon>Trypanosomatida</taxon>
        <taxon>Trypanosomatidae</taxon>
        <taxon>Trypanosoma</taxon>
    </lineage>
</organism>
<dbReference type="FunFam" id="3.40.50.10320:FF:000002">
    <property type="entry name" value="Probable N-acetylglucosaminyl-phosphatidylinositol de-N-acetylase"/>
    <property type="match status" value="1"/>
</dbReference>
<evidence type="ECO:0000256" key="8">
    <source>
        <dbReference type="ARBA" id="ARBA00022824"/>
    </source>
</evidence>
<evidence type="ECO:0000256" key="2">
    <source>
        <dbReference type="ARBA" id="ARBA00004687"/>
    </source>
</evidence>
<dbReference type="InterPro" id="IPR024078">
    <property type="entry name" value="LmbE-like_dom_sf"/>
</dbReference>
<evidence type="ECO:0000256" key="11">
    <source>
        <dbReference type="SAM" id="Phobius"/>
    </source>
</evidence>
<reference evidence="13" key="1">
    <citation type="journal article" date="2010" name="PLoS Negl. Trop. Dis.">
        <title>The genome sequence of Trypanosoma brucei gambiense, causative agent of chronic human african trypanosomiasis.</title>
        <authorList>
            <person name="Jackson A.P."/>
            <person name="Sanders M."/>
            <person name="Berry A."/>
            <person name="McQuillan J."/>
            <person name="Aslett M.A."/>
            <person name="Quail M.A."/>
            <person name="Chukualim B."/>
            <person name="Capewell P."/>
            <person name="MacLeod A."/>
            <person name="Melville S.E."/>
            <person name="Gibson W."/>
            <person name="Barry J.D."/>
            <person name="Berriman M."/>
            <person name="Hertz-Fowler C."/>
        </authorList>
    </citation>
    <scope>NUCLEOTIDE SEQUENCE [LARGE SCALE GENOMIC DNA]</scope>
    <source>
        <strain evidence="13">MHOM/CI/86/DAL972</strain>
    </source>
</reference>
<dbReference type="UniPathway" id="UPA00196"/>
<evidence type="ECO:0000256" key="1">
    <source>
        <dbReference type="ARBA" id="ARBA00004389"/>
    </source>
</evidence>
<comment type="similarity">
    <text evidence="3">Belongs to the PIGL family.</text>
</comment>
<feature type="transmembrane region" description="Helical" evidence="11">
    <location>
        <begin position="20"/>
        <end position="43"/>
    </location>
</feature>
<dbReference type="GO" id="GO:0006506">
    <property type="term" value="P:GPI anchor biosynthetic process"/>
    <property type="evidence" value="ECO:0007669"/>
    <property type="project" value="UniProtKB-UniPathway"/>
</dbReference>
<dbReference type="SUPFAM" id="SSF102588">
    <property type="entry name" value="LmbE-like"/>
    <property type="match status" value="1"/>
</dbReference>
<keyword evidence="10 11" id="KW-0472">Membrane</keyword>
<dbReference type="KEGG" id="tbg:TbgDal_XI13520"/>
<keyword evidence="6 11" id="KW-0812">Transmembrane</keyword>
<keyword evidence="8" id="KW-0256">Endoplasmic reticulum</keyword>
<protein>
    <recommendedName>
        <fullName evidence="4">N-acetylglucosaminylphosphatidylinositol deacetylase</fullName>
        <ecNumber evidence="4">3.5.1.89</ecNumber>
    </recommendedName>
</protein>
<evidence type="ECO:0000256" key="4">
    <source>
        <dbReference type="ARBA" id="ARBA00012176"/>
    </source>
</evidence>
<comment type="pathway">
    <text evidence="2">Glycolipid biosynthesis; glycosylphosphatidylinositol-anchor biosynthesis.</text>
</comment>
<evidence type="ECO:0000256" key="6">
    <source>
        <dbReference type="ARBA" id="ARBA00022692"/>
    </source>
</evidence>
<evidence type="ECO:0000256" key="3">
    <source>
        <dbReference type="ARBA" id="ARBA00006066"/>
    </source>
</evidence>
<keyword evidence="5" id="KW-0337">GPI-anchor biosynthesis</keyword>
<evidence type="ECO:0000313" key="12">
    <source>
        <dbReference type="EMBL" id="CBH18233.1"/>
    </source>
</evidence>
<dbReference type="InterPro" id="IPR003737">
    <property type="entry name" value="GlcNAc_PI_deacetylase-related"/>
</dbReference>
<evidence type="ECO:0000256" key="5">
    <source>
        <dbReference type="ARBA" id="ARBA00022502"/>
    </source>
</evidence>
<evidence type="ECO:0000256" key="9">
    <source>
        <dbReference type="ARBA" id="ARBA00022989"/>
    </source>
</evidence>
<dbReference type="EC" id="3.5.1.89" evidence="4"/>
<proteinExistence type="inferred from homology"/>
<dbReference type="RefSeq" id="XP_011780497.1">
    <property type="nucleotide sequence ID" value="XM_011782195.1"/>
</dbReference>
<sequence length="275" mass="31205">MCPINASFYTLIVVKLLRESLIHMHGALAFGFVVVFLSFLVLWQRASCVSKIHLVGDVLFVFAHPDDEAMFFSPLLDYVRRHGLNAHFLCLSNGNYSGLGTVREKELVASAEYFGVNRRSVRVVDHPDLQDGPDNLWNTEIVQREVLSYLHSVKDIRTVITFDHRGVSSHANHVAVYEGVLLAKKNLPPGILFLSLHTRDLLEKYVGILSTVGYTVGIHRCGGRRNHVILIPPTSLFTSFSAMRKHKTQLVWFRYLFVWFSSYSYVNEVKELGVA</sequence>
<dbReference type="Gene3D" id="3.40.50.10320">
    <property type="entry name" value="LmbE-like"/>
    <property type="match status" value="1"/>
</dbReference>
<accession>D0A982</accession>
<dbReference type="GeneID" id="23866523"/>
<comment type="subcellular location">
    <subcellularLocation>
        <location evidence="1">Endoplasmic reticulum membrane</location>
        <topology evidence="1">Single-pass membrane protein</topology>
    </subcellularLocation>
</comment>
<dbReference type="PANTHER" id="PTHR12993:SF11">
    <property type="entry name" value="N-ACETYLGLUCOSAMINYL-PHOSPHATIDYLINOSITOL DE-N-ACETYLASE"/>
    <property type="match status" value="1"/>
</dbReference>
<name>D0A982_TRYB9</name>